<evidence type="ECO:0000256" key="2">
    <source>
        <dbReference type="ARBA" id="ARBA00022490"/>
    </source>
</evidence>
<comment type="caution">
    <text evidence="11">The sequence shown here is derived from an EMBL/GenBank/DDBJ whole genome shotgun (WGS) entry which is preliminary data.</text>
</comment>
<dbReference type="Proteomes" id="UP000240830">
    <property type="component" value="Unassembled WGS sequence"/>
</dbReference>
<evidence type="ECO:0000313" key="11">
    <source>
        <dbReference type="EMBL" id="PJF17007.1"/>
    </source>
</evidence>
<dbReference type="GO" id="GO:0007052">
    <property type="term" value="P:mitotic spindle organization"/>
    <property type="evidence" value="ECO:0007669"/>
    <property type="project" value="TreeGrafter"/>
</dbReference>
<dbReference type="Pfam" id="PF25764">
    <property type="entry name" value="KIF21A_4th"/>
    <property type="match status" value="1"/>
</dbReference>
<dbReference type="GO" id="GO:0051231">
    <property type="term" value="P:spindle elongation"/>
    <property type="evidence" value="ECO:0007669"/>
    <property type="project" value="TreeGrafter"/>
</dbReference>
<evidence type="ECO:0000313" key="12">
    <source>
        <dbReference type="Proteomes" id="UP000240830"/>
    </source>
</evidence>
<keyword evidence="6 7" id="KW-0505">Motor protein</keyword>
<dbReference type="SMART" id="SM00129">
    <property type="entry name" value="KISc"/>
    <property type="match status" value="1"/>
</dbReference>
<dbReference type="InterPro" id="IPR019821">
    <property type="entry name" value="Kinesin_motor_CS"/>
</dbReference>
<feature type="region of interest" description="Disordered" evidence="9">
    <location>
        <begin position="737"/>
        <end position="837"/>
    </location>
</feature>
<keyword evidence="3 6" id="KW-0547">Nucleotide-binding</keyword>
<gene>
    <name evidence="11" type="ORF">PSACC_03183</name>
</gene>
<keyword evidence="2" id="KW-0963">Cytoplasm</keyword>
<comment type="caution">
    <text evidence="6">Lacks conserved residue(s) required for the propagation of feature annotation.</text>
</comment>
<dbReference type="GO" id="GO:0005737">
    <property type="term" value="C:cytoplasm"/>
    <property type="evidence" value="ECO:0007669"/>
    <property type="project" value="UniProtKB-SubCell"/>
</dbReference>
<dbReference type="GO" id="GO:0005524">
    <property type="term" value="F:ATP binding"/>
    <property type="evidence" value="ECO:0007669"/>
    <property type="project" value="UniProtKB-UniRule"/>
</dbReference>
<organism evidence="11 12">
    <name type="scientific">Paramicrosporidium saccamoebae</name>
    <dbReference type="NCBI Taxonomy" id="1246581"/>
    <lineage>
        <taxon>Eukaryota</taxon>
        <taxon>Fungi</taxon>
        <taxon>Fungi incertae sedis</taxon>
        <taxon>Cryptomycota</taxon>
        <taxon>Cryptomycota incertae sedis</taxon>
        <taxon>Paramicrosporidium</taxon>
    </lineage>
</organism>
<dbReference type="PANTHER" id="PTHR47969:SF15">
    <property type="entry name" value="CHROMOSOME-ASSOCIATED KINESIN KIF4A-RELATED"/>
    <property type="match status" value="1"/>
</dbReference>
<dbReference type="OrthoDB" id="3176171at2759"/>
<evidence type="ECO:0000256" key="9">
    <source>
        <dbReference type="SAM" id="MobiDB-lite"/>
    </source>
</evidence>
<keyword evidence="7" id="KW-0493">Microtubule</keyword>
<dbReference type="InterPro" id="IPR036961">
    <property type="entry name" value="Kinesin_motor_dom_sf"/>
</dbReference>
<dbReference type="GO" id="GO:0007018">
    <property type="term" value="P:microtubule-based movement"/>
    <property type="evidence" value="ECO:0007669"/>
    <property type="project" value="InterPro"/>
</dbReference>
<feature type="compositionally biased region" description="Polar residues" evidence="9">
    <location>
        <begin position="819"/>
        <end position="837"/>
    </location>
</feature>
<evidence type="ECO:0000256" key="3">
    <source>
        <dbReference type="ARBA" id="ARBA00022741"/>
    </source>
</evidence>
<evidence type="ECO:0000256" key="7">
    <source>
        <dbReference type="RuleBase" id="RU000394"/>
    </source>
</evidence>
<dbReference type="InterPro" id="IPR001752">
    <property type="entry name" value="Kinesin_motor_dom"/>
</dbReference>
<feature type="coiled-coil region" evidence="8">
    <location>
        <begin position="548"/>
        <end position="701"/>
    </location>
</feature>
<dbReference type="GO" id="GO:0005874">
    <property type="term" value="C:microtubule"/>
    <property type="evidence" value="ECO:0007669"/>
    <property type="project" value="UniProtKB-KW"/>
</dbReference>
<keyword evidence="4 6" id="KW-0067">ATP-binding</keyword>
<keyword evidence="12" id="KW-1185">Reference proteome</keyword>
<dbReference type="PROSITE" id="PS00411">
    <property type="entry name" value="KINESIN_MOTOR_1"/>
    <property type="match status" value="1"/>
</dbReference>
<dbReference type="InterPro" id="IPR027417">
    <property type="entry name" value="P-loop_NTPase"/>
</dbReference>
<evidence type="ECO:0000256" key="5">
    <source>
        <dbReference type="ARBA" id="ARBA00023054"/>
    </source>
</evidence>
<dbReference type="InterPro" id="IPR027640">
    <property type="entry name" value="Kinesin-like_fam"/>
</dbReference>
<dbReference type="PROSITE" id="PS50067">
    <property type="entry name" value="KINESIN_MOTOR_2"/>
    <property type="match status" value="2"/>
</dbReference>
<name>A0A2H9TGV8_9FUNG</name>
<dbReference type="PRINTS" id="PR00380">
    <property type="entry name" value="KINESINHEAVY"/>
</dbReference>
<feature type="domain" description="Kinesin motor" evidence="10">
    <location>
        <begin position="10"/>
        <end position="265"/>
    </location>
</feature>
<comment type="similarity">
    <text evidence="6 7">Belongs to the TRAFAC class myosin-kinesin ATPase superfamily. Kinesin family.</text>
</comment>
<dbReference type="Pfam" id="PF00225">
    <property type="entry name" value="Kinesin"/>
    <property type="match status" value="1"/>
</dbReference>
<dbReference type="EMBL" id="MTSL01000198">
    <property type="protein sequence ID" value="PJF17007.1"/>
    <property type="molecule type" value="Genomic_DNA"/>
</dbReference>
<reference evidence="11 12" key="1">
    <citation type="submission" date="2016-10" db="EMBL/GenBank/DDBJ databases">
        <title>The genome of Paramicrosporidium saccamoebae is the missing link in understanding Cryptomycota and Microsporidia evolution.</title>
        <authorList>
            <person name="Quandt C.A."/>
            <person name="Beaudet D."/>
            <person name="Corsaro D."/>
            <person name="Michel R."/>
            <person name="Corradi N."/>
            <person name="James T."/>
        </authorList>
    </citation>
    <scope>NUCLEOTIDE SEQUENCE [LARGE SCALE GENOMIC DNA]</scope>
    <source>
        <strain evidence="11 12">KSL3</strain>
    </source>
</reference>
<feature type="binding site" evidence="6">
    <location>
        <begin position="89"/>
        <end position="96"/>
    </location>
    <ligand>
        <name>ATP</name>
        <dbReference type="ChEBI" id="CHEBI:30616"/>
    </ligand>
</feature>
<evidence type="ECO:0000256" key="6">
    <source>
        <dbReference type="PROSITE-ProRule" id="PRU00283"/>
    </source>
</evidence>
<evidence type="ECO:0000259" key="10">
    <source>
        <dbReference type="PROSITE" id="PS50067"/>
    </source>
</evidence>
<feature type="coiled-coil region" evidence="8">
    <location>
        <begin position="321"/>
        <end position="389"/>
    </location>
</feature>
<sequence length="896" mass="99602">NHGVAMADGNVRVAVRVRPLCARERLAGSNEVISLGNDGVSVVAAPDRQFTFDSVFGADIGQDTVFGELAKPLVDYFVDGFNCTILAYGQTGSGKTFTMGTGLEGLDELTVGIIPRAVQQLVGRLEQVFNGASGNAEGGEFFEIYVSFLELYNEEIVDLLSSQDRMDRNKRPVLTIREDVSGAICIAGIKEEKIGCGEDILECLQKGTLGRTTKSTDMNLVSSRSHAVFTITLRQRRMVSDEVGVLTLKNFVSKLHFVDLAGSERDSLGGNSRTVMIACISPSSDNYAETINTLKYANRARNIKNTAQINEDSAGNAAFEIMQLKKQVAALKTEILQLRGLGMRRTVESTPRKSTTADTDELTRLRAQNRDLQRKFDAMQREKINVEAERDFYKSAASSKLREGESPGRQVNIIKDHLKTISELHHRISEMEQKARDTGSTTAARKRIGSTGPARTTGPVRSGAPPSPGVQANDPPGWFNKANALIDRTRNELQENTSIMTELRHNAMDDLLKEDAVPSSGSREAFAAAVISRTEVLMGQIRNDLNLKEELIVQIENSQQEFLAMRRKYDERLRLLRENVSVVQRERDEALKAVSAPKEDSRSMRLKYEEKIKKMGREINDLKSKISDLNRDSGNKISTNDQLVRNLRSAVQTAKTEKARLQSRVDELTGRLREDSAEFEMKELRLRERKATEQARKYKKAYDFQKTLLQKRVEQYLQTKSRVRMLLVQLRRHRVPLSPSMGNLLDSPSWRRHPSPNPLETPIPKSRSSSGLASKAVSAADLTEANGTTEADFGRLSLEPKGMSVDGFPSDDPEYITSPALTNPMETPSAKSRRSSLIQHGQPLLVAPGSEVPRSVLRMSPLLPRRTDMFARIADAASLSLASHHLQQLQNCPPRP</sequence>
<protein>
    <recommendedName>
        <fullName evidence="7">Kinesin-like protein</fullName>
    </recommendedName>
</protein>
<dbReference type="SUPFAM" id="SSF52540">
    <property type="entry name" value="P-loop containing nucleoside triphosphate hydrolases"/>
    <property type="match status" value="1"/>
</dbReference>
<dbReference type="GO" id="GO:0003777">
    <property type="term" value="F:microtubule motor activity"/>
    <property type="evidence" value="ECO:0007669"/>
    <property type="project" value="InterPro"/>
</dbReference>
<comment type="subcellular location">
    <subcellularLocation>
        <location evidence="1">Cytoplasm</location>
    </subcellularLocation>
</comment>
<dbReference type="GO" id="GO:0008017">
    <property type="term" value="F:microtubule binding"/>
    <property type="evidence" value="ECO:0007669"/>
    <property type="project" value="InterPro"/>
</dbReference>
<dbReference type="Gene3D" id="3.40.850.10">
    <property type="entry name" value="Kinesin motor domain"/>
    <property type="match status" value="2"/>
</dbReference>
<dbReference type="PANTHER" id="PTHR47969">
    <property type="entry name" value="CHROMOSOME-ASSOCIATED KINESIN KIF4A-RELATED"/>
    <property type="match status" value="1"/>
</dbReference>
<dbReference type="STRING" id="1246581.A0A2H9TGV8"/>
<feature type="non-terminal residue" evidence="11">
    <location>
        <position position="1"/>
    </location>
</feature>
<evidence type="ECO:0000256" key="8">
    <source>
        <dbReference type="SAM" id="Coils"/>
    </source>
</evidence>
<proteinExistence type="inferred from homology"/>
<evidence type="ECO:0000256" key="4">
    <source>
        <dbReference type="ARBA" id="ARBA00022840"/>
    </source>
</evidence>
<feature type="region of interest" description="Disordered" evidence="9">
    <location>
        <begin position="431"/>
        <end position="479"/>
    </location>
</feature>
<keyword evidence="5 8" id="KW-0175">Coiled coil</keyword>
<evidence type="ECO:0000256" key="1">
    <source>
        <dbReference type="ARBA" id="ARBA00004496"/>
    </source>
</evidence>
<feature type="domain" description="Kinesin motor" evidence="10">
    <location>
        <begin position="266"/>
        <end position="303"/>
    </location>
</feature>
<dbReference type="AlphaFoldDB" id="A0A2H9TGV8"/>
<accession>A0A2H9TGV8</accession>
<dbReference type="GO" id="GO:0005875">
    <property type="term" value="C:microtubule associated complex"/>
    <property type="evidence" value="ECO:0007669"/>
    <property type="project" value="TreeGrafter"/>
</dbReference>